<reference evidence="11 12" key="1">
    <citation type="submission" date="2024-09" db="EMBL/GenBank/DDBJ databases">
        <authorList>
            <person name="Sun Q."/>
            <person name="Mori K."/>
        </authorList>
    </citation>
    <scope>NUCLEOTIDE SEQUENCE [LARGE SCALE GENOMIC DNA]</scope>
    <source>
        <strain evidence="11 12">CCM 7904</strain>
    </source>
</reference>
<evidence type="ECO:0000256" key="2">
    <source>
        <dbReference type="ARBA" id="ARBA00007274"/>
    </source>
</evidence>
<dbReference type="EMBL" id="JBHLWQ010000146">
    <property type="protein sequence ID" value="MFC0201760.1"/>
    <property type="molecule type" value="Genomic_DNA"/>
</dbReference>
<dbReference type="InterPro" id="IPR042122">
    <property type="entry name" value="Ser_AcTrfase_N_sf"/>
</dbReference>
<keyword evidence="6 11" id="KW-0808">Transferase</keyword>
<evidence type="ECO:0000259" key="10">
    <source>
        <dbReference type="SMART" id="SM00971"/>
    </source>
</evidence>
<dbReference type="InterPro" id="IPR011004">
    <property type="entry name" value="Trimer_LpxA-like_sf"/>
</dbReference>
<dbReference type="InterPro" id="IPR053376">
    <property type="entry name" value="Serine_acetyltransferase"/>
</dbReference>
<dbReference type="EC" id="2.3.1.30" evidence="3"/>
<evidence type="ECO:0000313" key="11">
    <source>
        <dbReference type="EMBL" id="MFC0201760.1"/>
    </source>
</evidence>
<evidence type="ECO:0000256" key="8">
    <source>
        <dbReference type="ARBA" id="ARBA00023315"/>
    </source>
</evidence>
<dbReference type="RefSeq" id="WP_378927035.1">
    <property type="nucleotide sequence ID" value="NZ_JAOTBE010000004.1"/>
</dbReference>
<keyword evidence="12" id="KW-1185">Reference proteome</keyword>
<dbReference type="CDD" id="cd03354">
    <property type="entry name" value="LbH_SAT"/>
    <property type="match status" value="1"/>
</dbReference>
<comment type="similarity">
    <text evidence="2">Belongs to the transferase hexapeptide repeat family.</text>
</comment>
<dbReference type="PROSITE" id="PS00101">
    <property type="entry name" value="HEXAPEP_TRANSFERASES"/>
    <property type="match status" value="1"/>
</dbReference>
<dbReference type="InterPro" id="IPR001451">
    <property type="entry name" value="Hexapep"/>
</dbReference>
<evidence type="ECO:0000256" key="6">
    <source>
        <dbReference type="ARBA" id="ARBA00022679"/>
    </source>
</evidence>
<proteinExistence type="inferred from homology"/>
<dbReference type="Proteomes" id="UP001589795">
    <property type="component" value="Unassembled WGS sequence"/>
</dbReference>
<organism evidence="11 12">
    <name type="scientific">Paracoccus rhizosphaerae</name>
    <dbReference type="NCBI Taxonomy" id="1133347"/>
    <lineage>
        <taxon>Bacteria</taxon>
        <taxon>Pseudomonadati</taxon>
        <taxon>Pseudomonadota</taxon>
        <taxon>Alphaproteobacteria</taxon>
        <taxon>Rhodobacterales</taxon>
        <taxon>Paracoccaceae</taxon>
        <taxon>Paracoccus</taxon>
    </lineage>
</organism>
<feature type="domain" description="Serine acetyltransferase N-terminal" evidence="10">
    <location>
        <begin position="18"/>
        <end position="122"/>
    </location>
</feature>
<dbReference type="InterPro" id="IPR010493">
    <property type="entry name" value="Ser_AcTrfase_N"/>
</dbReference>
<gene>
    <name evidence="11" type="primary">cysE</name>
    <name evidence="11" type="ORF">ACFFIZ_15960</name>
</gene>
<comment type="pathway">
    <text evidence="1">Amino-acid biosynthesis; L-cysteine biosynthesis; L-cysteine from L-serine: step 1/2.</text>
</comment>
<comment type="caution">
    <text evidence="11">The sequence shown here is derived from an EMBL/GenBank/DDBJ whole genome shotgun (WGS) entry which is preliminary data.</text>
</comment>
<evidence type="ECO:0000256" key="7">
    <source>
        <dbReference type="ARBA" id="ARBA00022737"/>
    </source>
</evidence>
<keyword evidence="7" id="KW-0677">Repeat</keyword>
<comment type="catalytic activity">
    <reaction evidence="9">
        <text>L-serine + acetyl-CoA = O-acetyl-L-serine + CoA</text>
        <dbReference type="Rhea" id="RHEA:24560"/>
        <dbReference type="ChEBI" id="CHEBI:33384"/>
        <dbReference type="ChEBI" id="CHEBI:57287"/>
        <dbReference type="ChEBI" id="CHEBI:57288"/>
        <dbReference type="ChEBI" id="CHEBI:58340"/>
        <dbReference type="EC" id="2.3.1.30"/>
    </reaction>
</comment>
<evidence type="ECO:0000256" key="1">
    <source>
        <dbReference type="ARBA" id="ARBA00004876"/>
    </source>
</evidence>
<dbReference type="InterPro" id="IPR045304">
    <property type="entry name" value="LbH_SAT"/>
</dbReference>
<evidence type="ECO:0000256" key="3">
    <source>
        <dbReference type="ARBA" id="ARBA00013266"/>
    </source>
</evidence>
<keyword evidence="5" id="KW-0028">Amino-acid biosynthesis</keyword>
<dbReference type="SUPFAM" id="SSF51161">
    <property type="entry name" value="Trimeric LpxA-like enzymes"/>
    <property type="match status" value="1"/>
</dbReference>
<dbReference type="InterPro" id="IPR005881">
    <property type="entry name" value="Ser_O-AcTrfase"/>
</dbReference>
<evidence type="ECO:0000256" key="9">
    <source>
        <dbReference type="ARBA" id="ARBA00049486"/>
    </source>
</evidence>
<dbReference type="GO" id="GO:0009001">
    <property type="term" value="F:serine O-acetyltransferase activity"/>
    <property type="evidence" value="ECO:0007669"/>
    <property type="project" value="UniProtKB-EC"/>
</dbReference>
<name>A0ABV6CLZ6_9RHOB</name>
<accession>A0ABV6CLZ6</accession>
<dbReference type="PANTHER" id="PTHR42811">
    <property type="entry name" value="SERINE ACETYLTRANSFERASE"/>
    <property type="match status" value="1"/>
</dbReference>
<protein>
    <recommendedName>
        <fullName evidence="4">Serine acetyltransferase</fullName>
        <ecNumber evidence="3">2.3.1.30</ecNumber>
    </recommendedName>
</protein>
<dbReference type="InterPro" id="IPR018357">
    <property type="entry name" value="Hexapep_transf_CS"/>
</dbReference>
<dbReference type="Pfam" id="PF06426">
    <property type="entry name" value="SATase_N"/>
    <property type="match status" value="1"/>
</dbReference>
<dbReference type="Pfam" id="PF00132">
    <property type="entry name" value="Hexapep"/>
    <property type="match status" value="1"/>
</dbReference>
<evidence type="ECO:0000256" key="5">
    <source>
        <dbReference type="ARBA" id="ARBA00022605"/>
    </source>
</evidence>
<dbReference type="NCBIfam" id="NF041874">
    <property type="entry name" value="EPS_EpsC"/>
    <property type="match status" value="1"/>
</dbReference>
<dbReference type="SMART" id="SM00971">
    <property type="entry name" value="SATase_N"/>
    <property type="match status" value="1"/>
</dbReference>
<dbReference type="NCBIfam" id="TIGR01172">
    <property type="entry name" value="cysE"/>
    <property type="match status" value="1"/>
</dbReference>
<evidence type="ECO:0000313" key="12">
    <source>
        <dbReference type="Proteomes" id="UP001589795"/>
    </source>
</evidence>
<sequence>MNMQHIKKSSLSLDRDAIWAQLRDEARDAVAGEPLLGALVHAGLLHHQSLEAALAYRFSLKLASGEMSEQILREIADQAYAAAPELGDAARADLMAVYDRDPATHRLIQPILFFKGFQALQAYRMAHWLWQQDRRDMAYFVQMRCSECFGVDIHPAATIGTGVMIDHAHSIVIGETATVGNDVSMLHSVTLGGTGKEDGDRHPKIGDGVLIGAGAKVLGNIRVGHHSRIAAGSVVLHEVPSCKTVAGVPARVIGDAGCTDPSLTMNQLLGIEDYT</sequence>
<dbReference type="Gene3D" id="1.10.3130.10">
    <property type="entry name" value="serine acetyltransferase, domain 1"/>
    <property type="match status" value="1"/>
</dbReference>
<evidence type="ECO:0000256" key="4">
    <source>
        <dbReference type="ARBA" id="ARBA00018522"/>
    </source>
</evidence>
<dbReference type="Gene3D" id="2.160.10.10">
    <property type="entry name" value="Hexapeptide repeat proteins"/>
    <property type="match status" value="1"/>
</dbReference>
<keyword evidence="8 11" id="KW-0012">Acyltransferase</keyword>